<dbReference type="Proteomes" id="UP001162992">
    <property type="component" value="Chromosome 2"/>
</dbReference>
<dbReference type="EMBL" id="CM055093">
    <property type="protein sequence ID" value="KAJ7565427.1"/>
    <property type="molecule type" value="Genomic_DNA"/>
</dbReference>
<gene>
    <name evidence="1" type="ORF">O6H91_02G060300</name>
</gene>
<organism evidence="1 2">
    <name type="scientific">Diphasiastrum complanatum</name>
    <name type="common">Issler's clubmoss</name>
    <name type="synonym">Lycopodium complanatum</name>
    <dbReference type="NCBI Taxonomy" id="34168"/>
    <lineage>
        <taxon>Eukaryota</taxon>
        <taxon>Viridiplantae</taxon>
        <taxon>Streptophyta</taxon>
        <taxon>Embryophyta</taxon>
        <taxon>Tracheophyta</taxon>
        <taxon>Lycopodiopsida</taxon>
        <taxon>Lycopodiales</taxon>
        <taxon>Lycopodiaceae</taxon>
        <taxon>Lycopodioideae</taxon>
        <taxon>Diphasiastrum</taxon>
    </lineage>
</organism>
<evidence type="ECO:0000313" key="1">
    <source>
        <dbReference type="EMBL" id="KAJ7565427.1"/>
    </source>
</evidence>
<protein>
    <submittedName>
        <fullName evidence="1">Uncharacterized protein</fullName>
    </submittedName>
</protein>
<name>A0ACC2EGF9_DIPCM</name>
<proteinExistence type="predicted"/>
<comment type="caution">
    <text evidence="1">The sequence shown here is derived from an EMBL/GenBank/DDBJ whole genome shotgun (WGS) entry which is preliminary data.</text>
</comment>
<reference evidence="2" key="1">
    <citation type="journal article" date="2024" name="Proc. Natl. Acad. Sci. U.S.A.">
        <title>Extraordinary preservation of gene collinearity over three hundred million years revealed in homosporous lycophytes.</title>
        <authorList>
            <person name="Li C."/>
            <person name="Wickell D."/>
            <person name="Kuo L.Y."/>
            <person name="Chen X."/>
            <person name="Nie B."/>
            <person name="Liao X."/>
            <person name="Peng D."/>
            <person name="Ji J."/>
            <person name="Jenkins J."/>
            <person name="Williams M."/>
            <person name="Shu S."/>
            <person name="Plott C."/>
            <person name="Barry K."/>
            <person name="Rajasekar S."/>
            <person name="Grimwood J."/>
            <person name="Han X."/>
            <person name="Sun S."/>
            <person name="Hou Z."/>
            <person name="He W."/>
            <person name="Dai G."/>
            <person name="Sun C."/>
            <person name="Schmutz J."/>
            <person name="Leebens-Mack J.H."/>
            <person name="Li F.W."/>
            <person name="Wang L."/>
        </authorList>
    </citation>
    <scope>NUCLEOTIDE SEQUENCE [LARGE SCALE GENOMIC DNA]</scope>
    <source>
        <strain evidence="2">cv. PW_Plant_1</strain>
    </source>
</reference>
<sequence>MISLVSANLKCGISFKYHNISQNLEVRHDSVFERPILDIRTRGSRPCKQIDGRREVTRVFSWRLYAFQKKPPAGPLFSTTRRTLKNEEFESCFPIILNRIPFFSRGYHSLWNHPVYEVSSGLRTRWFLRRCIPSHASNRHGLWLSSRVFLHKAGAALALIFFLTLSILYGQSRARAYIQNEVLPPIATLLGAYCCREVKLGNVQKLSLFKIKLTSCSVGTHEDEFSCGELPDVEIRLRPVHSLLRGQIVLDAMVLQPVVLVSQRQDWSWLGIPTPSAKQLTRQSSEPSLDFRRKIRRAAREETAVKWSRSRDAAARSSAQLGYRLIEVAEELGGPKAVDEIDNSFLEKNTTTLQEKWDVGTVNGSNDEIIQNDQKFAVQTEPSDGNTVINNQVNISDRTGNDFSRMTAASLRTQIWLRRLMKLRSDEDENVSKSLHFHWSISDVTNWLHLQFLRPMKSQLLRMWTHSEMSPVMKVESKRRILHESAATALAWFLKYDEQKPDRVEENSPANSGLMTKPGDSDVEHRKTLMDRHDDAATKASIAYVPEREIVPNSSTRLQTLSGNENTAKPNRNMRAENKGNMWPVFLDSVYFADGTFMLLAYGDRGPRLIEEVKGSVRFSNNYEQLNVHLTGRPREWRTVNATGNGGTFTVDVDVDIPRQKWHASIKGQNLFAPLGERLLEIPLDWSDGRVDGEVNIWMDKDDTFPSFTGKIDVKELEFHIWEAPSRFKGVHGTLFFQDQRVFFHNAVGCYGAIPLNVSGDIDLNPESGEYRLSCQASGVEVNALMDTLDVQPPPFPLSGVVRAIVYCRGPLDAPIFDGSAESIKHTMDITSTMPPSVASAAIQRDNAKGAVAAYDRVAFSSVSANFTFNSDNCVADIFGIKATPIAGGEIRGAGDMWICPEGESDPTAINIDFSGQFPVDETLQDYVPNLVELPAASFGPVKVDANIRGPLLMPVFDIKWATLEAKGPFNGARGSINISHEAVVINSSAFTFDLYLKAHIVESTMYNRKEKQLDYMPARFPRVEGLDADLRLRAFDVMRLTASSPPLSLPSSDDPHVKVSGRLKLHGRVTEGMPSPFKDLLNGQKGSPAFGLGDNFGMVGDVWLSGIKLNQLLIAPQLAGSLEVSPTSFKLHTSGRPDEHFHIQFFRGRQQVVTNVSIMDSSLNQAMIDGLSVSLQRGQLRINILYHPQYFAKLEVRNLLLDELEIASLRGAMQKVEVKLNLKKRRGHGNLSVRRPRFSGVQGESLDLSARWSGDVVTLEKSVLEQAISRYELQGEYVLPGPRDRGVSGNEKKNDGMWENMMAGQLKSIITSLGRWRLRFEVPRAEISEMLPLARLLARSTDPAVVWRSKELFVQGVENLGLGLDNLKQQLEYFKRIKPSRALEEGTREPMPLPKLEELKGHWYGAVEASGGGNGDTTADFDLHGEEWEWGRYKTQRVTVVGGYGNADGLRLEKIFIQKDAATLHADGTLLGPNSNLHFAVLNFPIELVPPLLHAFSYSTLKSSPLFIFPHSSANGILHMEGDLRGHLNRPQCDVQVRLLDGILGGVSLRRAEVSASITSANRFFFSAVLEPAVQSGHVHVKGSFPMGSDDQRVVELDNGMEKKKTKSNRWMNQHNWSKEGVEACQVNDKNEVGEENFDLQLGDTVKAFKGELVNVGALYVDAAVKDGGMRLITAVTPYADWLQGNADIKLQVRGTVEKPEANGNAVFHRVTITSPFMPKPVFGLGGTVALERNELHVAGLEGRVGKRGHLEVRGKLPIHFQENLANKSIEVKAECLEIRARNMYSGQVDGQVRITSSLLEPEVTGVLKLSHGEAYLSQEKSLNAISSTIPGTPGRGYSWITSKERVTQNRSPEVIHFPGDSKETSMKDEFKTEPNANEMPVAVRLKALKLHLGPELRMVYPLILNFAVSGELELSGFADPLQVKPKGTLTFENGDVNLVATQVRLNRDYPNRAKFEPEQGLDPSLDLALIGADWQLKVQGRARNWQDNLVITSTRSGEQDALTRIEAAKVFESQLAESLLEGDGQIAFKKLAAATVETLMPKIETKGEFGQARWRLVYAPQIPNLLSLDPTTDPFKSLANLSFGTEVEVQLGAHLQASVVRQLKESEMATQWTLIYQLNSKVRILFSSIPTVDNRLLLEYSATSQN</sequence>
<evidence type="ECO:0000313" key="2">
    <source>
        <dbReference type="Proteomes" id="UP001162992"/>
    </source>
</evidence>
<accession>A0ACC2EGF9</accession>
<keyword evidence="2" id="KW-1185">Reference proteome</keyword>